<dbReference type="InterPro" id="IPR010982">
    <property type="entry name" value="Lambda_DNA-bd_dom_sf"/>
</dbReference>
<evidence type="ECO:0000313" key="3">
    <source>
        <dbReference type="EMBL" id="MVT09760.1"/>
    </source>
</evidence>
<feature type="domain" description="HTH cro/C1-type" evidence="2">
    <location>
        <begin position="20"/>
        <end position="69"/>
    </location>
</feature>
<evidence type="ECO:0000313" key="4">
    <source>
        <dbReference type="Proteomes" id="UP000461730"/>
    </source>
</evidence>
<dbReference type="InterPro" id="IPR013430">
    <property type="entry name" value="Toxin_antidote_HigA"/>
</dbReference>
<dbReference type="Proteomes" id="UP000461730">
    <property type="component" value="Unassembled WGS sequence"/>
</dbReference>
<dbReference type="PANTHER" id="PTHR36924">
    <property type="entry name" value="ANTITOXIN HIGA-1"/>
    <property type="match status" value="1"/>
</dbReference>
<dbReference type="SUPFAM" id="SSF47413">
    <property type="entry name" value="lambda repressor-like DNA-binding domains"/>
    <property type="match status" value="1"/>
</dbReference>
<sequence>MNRKMPYPHPGLVLRDNVINEYGLTVTEAAAMLKVTRPALSNVLNGRADISPEMSLRISKVFGGTAEIWMNMQVAYDLEQLRPKIEKLNLKAYSAQI</sequence>
<proteinExistence type="predicted"/>
<dbReference type="PANTHER" id="PTHR36924:SF1">
    <property type="entry name" value="ANTITOXIN HIGA-1"/>
    <property type="match status" value="1"/>
</dbReference>
<keyword evidence="4" id="KW-1185">Reference proteome</keyword>
<name>A0A7K1U5Y9_9BACT</name>
<protein>
    <submittedName>
        <fullName evidence="3">HigA family addiction module antidote protein</fullName>
    </submittedName>
</protein>
<keyword evidence="1" id="KW-0238">DNA-binding</keyword>
<organism evidence="3 4">
    <name type="scientific">Chitinophaga tropicalis</name>
    <dbReference type="NCBI Taxonomy" id="2683588"/>
    <lineage>
        <taxon>Bacteria</taxon>
        <taxon>Pseudomonadati</taxon>
        <taxon>Bacteroidota</taxon>
        <taxon>Chitinophagia</taxon>
        <taxon>Chitinophagales</taxon>
        <taxon>Chitinophagaceae</taxon>
        <taxon>Chitinophaga</taxon>
    </lineage>
</organism>
<gene>
    <name evidence="3" type="ORF">GO493_15930</name>
</gene>
<dbReference type="Gene3D" id="1.10.260.40">
    <property type="entry name" value="lambda repressor-like DNA-binding domains"/>
    <property type="match status" value="1"/>
</dbReference>
<dbReference type="NCBIfam" id="TIGR02607">
    <property type="entry name" value="antidote_HigA"/>
    <property type="match status" value="1"/>
</dbReference>
<dbReference type="RefSeq" id="WP_157307199.1">
    <property type="nucleotide sequence ID" value="NZ_WRXN01000006.1"/>
</dbReference>
<dbReference type="GO" id="GO:0003677">
    <property type="term" value="F:DNA binding"/>
    <property type="evidence" value="ECO:0007669"/>
    <property type="project" value="UniProtKB-KW"/>
</dbReference>
<dbReference type="AlphaFoldDB" id="A0A7K1U5Y9"/>
<evidence type="ECO:0000256" key="1">
    <source>
        <dbReference type="ARBA" id="ARBA00023125"/>
    </source>
</evidence>
<dbReference type="InterPro" id="IPR001387">
    <property type="entry name" value="Cro/C1-type_HTH"/>
</dbReference>
<dbReference type="EMBL" id="WRXN01000006">
    <property type="protein sequence ID" value="MVT09760.1"/>
    <property type="molecule type" value="Genomic_DNA"/>
</dbReference>
<dbReference type="CDD" id="cd00093">
    <property type="entry name" value="HTH_XRE"/>
    <property type="match status" value="1"/>
</dbReference>
<accession>A0A7K1U5Y9</accession>
<dbReference type="Pfam" id="PF01381">
    <property type="entry name" value="HTH_3"/>
    <property type="match status" value="1"/>
</dbReference>
<reference evidence="3 4" key="1">
    <citation type="submission" date="2019-12" db="EMBL/GenBank/DDBJ databases">
        <title>Chitinophaga sp. strain ysch24 (GDMCC 1.1355), whole genome shotgun sequence.</title>
        <authorList>
            <person name="Zhang X."/>
        </authorList>
    </citation>
    <scope>NUCLEOTIDE SEQUENCE [LARGE SCALE GENOMIC DNA]</scope>
    <source>
        <strain evidence="4">ysch24</strain>
    </source>
</reference>
<comment type="caution">
    <text evidence="3">The sequence shown here is derived from an EMBL/GenBank/DDBJ whole genome shotgun (WGS) entry which is preliminary data.</text>
</comment>
<evidence type="ECO:0000259" key="2">
    <source>
        <dbReference type="PROSITE" id="PS50943"/>
    </source>
</evidence>
<dbReference type="SMART" id="SM00530">
    <property type="entry name" value="HTH_XRE"/>
    <property type="match status" value="1"/>
</dbReference>
<dbReference type="PROSITE" id="PS50943">
    <property type="entry name" value="HTH_CROC1"/>
    <property type="match status" value="1"/>
</dbReference>